<name>A0A176YGR6_9BRAD</name>
<organism evidence="2 3">
    <name type="scientific">Bradyrhizobium centrolobii</name>
    <dbReference type="NCBI Taxonomy" id="1505087"/>
    <lineage>
        <taxon>Bacteria</taxon>
        <taxon>Pseudomonadati</taxon>
        <taxon>Pseudomonadota</taxon>
        <taxon>Alphaproteobacteria</taxon>
        <taxon>Hyphomicrobiales</taxon>
        <taxon>Nitrobacteraceae</taxon>
        <taxon>Bradyrhizobium</taxon>
    </lineage>
</organism>
<reference evidence="2 3" key="1">
    <citation type="submission" date="2016-03" db="EMBL/GenBank/DDBJ databases">
        <title>Draft Genome Sequence of the Strain BR 10245 (Bradyrhizobium sp.) isolated from nodules of Centrolobium paraense.</title>
        <authorList>
            <person name="Simoes-Araujo J.L.Sr."/>
            <person name="Barauna A.C."/>
            <person name="Silva K."/>
            <person name="Zilli J.E."/>
        </authorList>
    </citation>
    <scope>NUCLEOTIDE SEQUENCE [LARGE SCALE GENOMIC DNA]</scope>
    <source>
        <strain evidence="2 3">BR 10245</strain>
    </source>
</reference>
<comment type="caution">
    <text evidence="2">The sequence shown here is derived from an EMBL/GenBank/DDBJ whole genome shotgun (WGS) entry which is preliminary data.</text>
</comment>
<dbReference type="OrthoDB" id="7362478at2"/>
<dbReference type="EMBL" id="LUUB01000083">
    <property type="protein sequence ID" value="OAF04722.1"/>
    <property type="molecule type" value="Genomic_DNA"/>
</dbReference>
<accession>A0A176YGR6</accession>
<keyword evidence="1" id="KW-0732">Signal</keyword>
<keyword evidence="3" id="KW-1185">Reference proteome</keyword>
<evidence type="ECO:0000313" key="3">
    <source>
        <dbReference type="Proteomes" id="UP000076959"/>
    </source>
</evidence>
<dbReference type="RefSeq" id="WP_063705245.1">
    <property type="nucleotide sequence ID" value="NZ_LUUB01000083.1"/>
</dbReference>
<sequence>MLKTLLSLAICTLALVFTMPALAQRQPVRVGGLTCDTGPRVGLLIGSKQRMNCVFRSNTGQQYNYRGRITRLGLDVGVTGGGRLFWGVFAPTSHIGPGALRGTFVGAGGNASLGLGLGANVLIGGSNRTISLQPLSVEGQFGINLALGVAGLRLY</sequence>
<proteinExistence type="predicted"/>
<feature type="chain" id="PRO_5008054570" description="DUF992 domain-containing protein" evidence="1">
    <location>
        <begin position="24"/>
        <end position="155"/>
    </location>
</feature>
<evidence type="ECO:0008006" key="4">
    <source>
        <dbReference type="Google" id="ProtNLM"/>
    </source>
</evidence>
<protein>
    <recommendedName>
        <fullName evidence="4">DUF992 domain-containing protein</fullName>
    </recommendedName>
</protein>
<dbReference type="AlphaFoldDB" id="A0A176YGR6"/>
<feature type="signal peptide" evidence="1">
    <location>
        <begin position="1"/>
        <end position="23"/>
    </location>
</feature>
<dbReference type="InterPro" id="IPR009333">
    <property type="entry name" value="DUF992"/>
</dbReference>
<gene>
    <name evidence="2" type="ORF">AYJ54_23950</name>
</gene>
<evidence type="ECO:0000313" key="2">
    <source>
        <dbReference type="EMBL" id="OAF04722.1"/>
    </source>
</evidence>
<dbReference type="STRING" id="1505087.AYJ54_23950"/>
<dbReference type="Proteomes" id="UP000076959">
    <property type="component" value="Unassembled WGS sequence"/>
</dbReference>
<dbReference type="Pfam" id="PF06186">
    <property type="entry name" value="DUF992"/>
    <property type="match status" value="1"/>
</dbReference>
<evidence type="ECO:0000256" key="1">
    <source>
        <dbReference type="SAM" id="SignalP"/>
    </source>
</evidence>